<dbReference type="InterPro" id="IPR036977">
    <property type="entry name" value="DNA_primase_Znf_CHC2"/>
</dbReference>
<evidence type="ECO:0000256" key="3">
    <source>
        <dbReference type="ARBA" id="ARBA00022515"/>
    </source>
</evidence>
<dbReference type="NCBIfam" id="TIGR01391">
    <property type="entry name" value="dnaG"/>
    <property type="match status" value="1"/>
</dbReference>
<dbReference type="InterPro" id="IPR006295">
    <property type="entry name" value="DNA_primase_DnaG"/>
</dbReference>
<dbReference type="EMBL" id="UINC01110122">
    <property type="protein sequence ID" value="SVC77417.1"/>
    <property type="molecule type" value="Genomic_DNA"/>
</dbReference>
<name>A0A382PX43_9ZZZZ</name>
<dbReference type="Gene3D" id="3.40.1360.10">
    <property type="match status" value="1"/>
</dbReference>
<evidence type="ECO:0000259" key="13">
    <source>
        <dbReference type="PROSITE" id="PS50880"/>
    </source>
</evidence>
<proteinExistence type="predicted"/>
<keyword evidence="3" id="KW-0639">Primosome</keyword>
<feature type="non-terminal residue" evidence="14">
    <location>
        <position position="273"/>
    </location>
</feature>
<evidence type="ECO:0000256" key="11">
    <source>
        <dbReference type="ARBA" id="ARBA00023125"/>
    </source>
</evidence>
<dbReference type="FunFam" id="3.90.580.10:FF:000001">
    <property type="entry name" value="DNA primase"/>
    <property type="match status" value="1"/>
</dbReference>
<keyword evidence="2" id="KW-0240">DNA-directed RNA polymerase</keyword>
<keyword evidence="6" id="KW-0235">DNA replication</keyword>
<evidence type="ECO:0000313" key="14">
    <source>
        <dbReference type="EMBL" id="SVC77417.1"/>
    </source>
</evidence>
<evidence type="ECO:0000256" key="1">
    <source>
        <dbReference type="ARBA" id="ARBA00001947"/>
    </source>
</evidence>
<dbReference type="GO" id="GO:0003677">
    <property type="term" value="F:DNA binding"/>
    <property type="evidence" value="ECO:0007669"/>
    <property type="project" value="UniProtKB-KW"/>
</dbReference>
<evidence type="ECO:0000256" key="2">
    <source>
        <dbReference type="ARBA" id="ARBA00022478"/>
    </source>
</evidence>
<dbReference type="SMART" id="SM00400">
    <property type="entry name" value="ZnF_CHCC"/>
    <property type="match status" value="1"/>
</dbReference>
<dbReference type="PANTHER" id="PTHR30313:SF2">
    <property type="entry name" value="DNA PRIMASE"/>
    <property type="match status" value="1"/>
</dbReference>
<keyword evidence="12" id="KW-0804">Transcription</keyword>
<dbReference type="InterPro" id="IPR050219">
    <property type="entry name" value="DnaG_primase"/>
</dbReference>
<dbReference type="GO" id="GO:0005737">
    <property type="term" value="C:cytoplasm"/>
    <property type="evidence" value="ECO:0007669"/>
    <property type="project" value="TreeGrafter"/>
</dbReference>
<keyword evidence="5" id="KW-0548">Nucleotidyltransferase</keyword>
<evidence type="ECO:0000256" key="8">
    <source>
        <dbReference type="ARBA" id="ARBA00022771"/>
    </source>
</evidence>
<dbReference type="PROSITE" id="PS50880">
    <property type="entry name" value="TOPRIM"/>
    <property type="match status" value="1"/>
</dbReference>
<dbReference type="Gene3D" id="3.90.580.10">
    <property type="entry name" value="Zinc finger, CHC2-type domain"/>
    <property type="match status" value="1"/>
</dbReference>
<keyword evidence="9" id="KW-0862">Zinc</keyword>
<evidence type="ECO:0000256" key="9">
    <source>
        <dbReference type="ARBA" id="ARBA00022833"/>
    </source>
</evidence>
<dbReference type="GO" id="GO:1990077">
    <property type="term" value="C:primosome complex"/>
    <property type="evidence" value="ECO:0007669"/>
    <property type="project" value="UniProtKB-KW"/>
</dbReference>
<keyword evidence="7" id="KW-0479">Metal-binding</keyword>
<dbReference type="SUPFAM" id="SSF57783">
    <property type="entry name" value="Zinc beta-ribbon"/>
    <property type="match status" value="1"/>
</dbReference>
<dbReference type="InterPro" id="IPR037068">
    <property type="entry name" value="DNA_primase_core_N_sf"/>
</dbReference>
<gene>
    <name evidence="14" type="ORF">METZ01_LOCUS330271</name>
</gene>
<feature type="domain" description="Toprim" evidence="13">
    <location>
        <begin position="259"/>
        <end position="273"/>
    </location>
</feature>
<sequence length="273" mass="31025">MPRIPEDILERIRDATDIVDVVSEHVHLDKKGRNFFGLCPFHDEKSPSFSVNPDRQIYHCFGCGVGGNVFKFLQEIDRVTFMEAVKFLAERTGINLPERSGPSREEADSADRLYRANDLAQKYFHHMLLNDDAGTEAREYLQARRLESETIERFGIGYATPGWDGLLKAAGRRDLPPQIMEQAGLALPRQSGNGHYDRFRDRVTFPIANLSNRTIAFGARALQPDQEPKYLNSPETPIYHKGRVLYGLADTRDAVRRQDSVIVVEGYMDLISL</sequence>
<evidence type="ECO:0000256" key="6">
    <source>
        <dbReference type="ARBA" id="ARBA00022705"/>
    </source>
</evidence>
<reference evidence="14" key="1">
    <citation type="submission" date="2018-05" db="EMBL/GenBank/DDBJ databases">
        <authorList>
            <person name="Lanie J.A."/>
            <person name="Ng W.-L."/>
            <person name="Kazmierczak K.M."/>
            <person name="Andrzejewski T.M."/>
            <person name="Davidsen T.M."/>
            <person name="Wayne K.J."/>
            <person name="Tettelin H."/>
            <person name="Glass J.I."/>
            <person name="Rusch D."/>
            <person name="Podicherti R."/>
            <person name="Tsui H.-C.T."/>
            <person name="Winkler M.E."/>
        </authorList>
    </citation>
    <scope>NUCLEOTIDE SEQUENCE</scope>
</reference>
<evidence type="ECO:0000256" key="12">
    <source>
        <dbReference type="ARBA" id="ARBA00023163"/>
    </source>
</evidence>
<comment type="cofactor">
    <cofactor evidence="1">
        <name>Zn(2+)</name>
        <dbReference type="ChEBI" id="CHEBI:29105"/>
    </cofactor>
</comment>
<keyword evidence="11" id="KW-0238">DNA-binding</keyword>
<evidence type="ECO:0000256" key="10">
    <source>
        <dbReference type="ARBA" id="ARBA00022842"/>
    </source>
</evidence>
<dbReference type="Pfam" id="PF01807">
    <property type="entry name" value="Zn_ribbon_DnaG"/>
    <property type="match status" value="1"/>
</dbReference>
<dbReference type="Pfam" id="PF08275">
    <property type="entry name" value="DNAG_N"/>
    <property type="match status" value="1"/>
</dbReference>
<dbReference type="PANTHER" id="PTHR30313">
    <property type="entry name" value="DNA PRIMASE"/>
    <property type="match status" value="1"/>
</dbReference>
<dbReference type="SUPFAM" id="SSF56731">
    <property type="entry name" value="DNA primase core"/>
    <property type="match status" value="1"/>
</dbReference>
<dbReference type="InterPro" id="IPR013264">
    <property type="entry name" value="DNAG_N"/>
</dbReference>
<dbReference type="InterPro" id="IPR002694">
    <property type="entry name" value="Znf_CHC2"/>
</dbReference>
<dbReference type="GO" id="GO:0000428">
    <property type="term" value="C:DNA-directed RNA polymerase complex"/>
    <property type="evidence" value="ECO:0007669"/>
    <property type="project" value="UniProtKB-KW"/>
</dbReference>
<dbReference type="AlphaFoldDB" id="A0A382PX43"/>
<accession>A0A382PX43</accession>
<keyword evidence="10" id="KW-0460">Magnesium</keyword>
<protein>
    <recommendedName>
        <fullName evidence="13">Toprim domain-containing protein</fullName>
    </recommendedName>
</protein>
<keyword evidence="4" id="KW-0808">Transferase</keyword>
<dbReference type="Gene3D" id="3.90.980.10">
    <property type="entry name" value="DNA primase, catalytic core, N-terminal domain"/>
    <property type="match status" value="1"/>
</dbReference>
<keyword evidence="8" id="KW-0863">Zinc-finger</keyword>
<organism evidence="14">
    <name type="scientific">marine metagenome</name>
    <dbReference type="NCBI Taxonomy" id="408172"/>
    <lineage>
        <taxon>unclassified sequences</taxon>
        <taxon>metagenomes</taxon>
        <taxon>ecological metagenomes</taxon>
    </lineage>
</organism>
<dbReference type="GO" id="GO:0008270">
    <property type="term" value="F:zinc ion binding"/>
    <property type="evidence" value="ECO:0007669"/>
    <property type="project" value="UniProtKB-KW"/>
</dbReference>
<evidence type="ECO:0000256" key="7">
    <source>
        <dbReference type="ARBA" id="ARBA00022723"/>
    </source>
</evidence>
<dbReference type="GO" id="GO:0003899">
    <property type="term" value="F:DNA-directed RNA polymerase activity"/>
    <property type="evidence" value="ECO:0007669"/>
    <property type="project" value="InterPro"/>
</dbReference>
<evidence type="ECO:0000256" key="4">
    <source>
        <dbReference type="ARBA" id="ARBA00022679"/>
    </source>
</evidence>
<dbReference type="GO" id="GO:0006269">
    <property type="term" value="P:DNA replication, synthesis of primer"/>
    <property type="evidence" value="ECO:0007669"/>
    <property type="project" value="UniProtKB-KW"/>
</dbReference>
<dbReference type="FunFam" id="3.90.980.10:FF:000001">
    <property type="entry name" value="DNA primase"/>
    <property type="match status" value="1"/>
</dbReference>
<evidence type="ECO:0000256" key="5">
    <source>
        <dbReference type="ARBA" id="ARBA00022695"/>
    </source>
</evidence>
<dbReference type="InterPro" id="IPR006171">
    <property type="entry name" value="TOPRIM_dom"/>
</dbReference>